<proteinExistence type="predicted"/>
<dbReference type="EMBL" id="FPHF01000054">
    <property type="protein sequence ID" value="SFV59993.1"/>
    <property type="molecule type" value="Genomic_DNA"/>
</dbReference>
<evidence type="ECO:0000313" key="1">
    <source>
        <dbReference type="EMBL" id="SFV59993.1"/>
    </source>
</evidence>
<reference evidence="1" key="1">
    <citation type="submission" date="2016-10" db="EMBL/GenBank/DDBJ databases">
        <authorList>
            <person name="de Groot N.N."/>
        </authorList>
    </citation>
    <scope>NUCLEOTIDE SEQUENCE</scope>
</reference>
<accession>A0A1W1C2K2</accession>
<sequence>MNKELLLNRIQTPDGTFICSRSLNDLEEYTDKNGQHYGIEGGLAYQKVQYDKNDYVDASIYTTDDFNTIRENIVWETYGVDGDEEVKYIKIKDLELDHIENILILPFLSKTMEDILLSEIKFRKL</sequence>
<organism evidence="1">
    <name type="scientific">hydrothermal vent metagenome</name>
    <dbReference type="NCBI Taxonomy" id="652676"/>
    <lineage>
        <taxon>unclassified sequences</taxon>
        <taxon>metagenomes</taxon>
        <taxon>ecological metagenomes</taxon>
    </lineage>
</organism>
<dbReference type="AlphaFoldDB" id="A0A1W1C2K2"/>
<gene>
    <name evidence="1" type="ORF">MNB_SM-4-747</name>
</gene>
<name>A0A1W1C2K2_9ZZZZ</name>
<protein>
    <submittedName>
        <fullName evidence="1">Uncharacterized protein</fullName>
    </submittedName>
</protein>